<accession>A0A9N8ZVS7</accession>
<comment type="caution">
    <text evidence="2">The sequence shown here is derived from an EMBL/GenBank/DDBJ whole genome shotgun (WGS) entry which is preliminary data.</text>
</comment>
<evidence type="ECO:0000313" key="2">
    <source>
        <dbReference type="EMBL" id="CAG8508450.1"/>
    </source>
</evidence>
<dbReference type="SUPFAM" id="SSF81383">
    <property type="entry name" value="F-box domain"/>
    <property type="match status" value="1"/>
</dbReference>
<protein>
    <submittedName>
        <fullName evidence="2">3506_t:CDS:1</fullName>
    </submittedName>
</protein>
<dbReference type="Pfam" id="PF12937">
    <property type="entry name" value="F-box-like"/>
    <property type="match status" value="1"/>
</dbReference>
<proteinExistence type="predicted"/>
<evidence type="ECO:0000313" key="3">
    <source>
        <dbReference type="Proteomes" id="UP000789375"/>
    </source>
</evidence>
<dbReference type="Proteomes" id="UP000789375">
    <property type="component" value="Unassembled WGS sequence"/>
</dbReference>
<dbReference type="InterPro" id="IPR036047">
    <property type="entry name" value="F-box-like_dom_sf"/>
</dbReference>
<gene>
    <name evidence="2" type="ORF">FMOSSE_LOCUS4409</name>
</gene>
<reference evidence="2" key="1">
    <citation type="submission" date="2021-06" db="EMBL/GenBank/DDBJ databases">
        <authorList>
            <person name="Kallberg Y."/>
            <person name="Tangrot J."/>
            <person name="Rosling A."/>
        </authorList>
    </citation>
    <scope>NUCLEOTIDE SEQUENCE</scope>
    <source>
        <strain evidence="2">87-6 pot B 2015</strain>
    </source>
</reference>
<sequence>MSANSDNSNHHRSVLIPTEILSQIFSCLQKDYVSLYNCLLVNKFWHINTLEVLYSKPFHLLQSNSHPSRINNDQTNLSNTLQNYLTRSSKNDNVTIEDRIVKLIDLYIKCLRYKNDFKEIEVRLNENGIFYIYKNQDFKNLMKIETNLLFDYSSYLKYLRYDDLYNFISIYLSSFSNGASFVNNVRKSLFTYNPYSIITKRTIVMELFKIFLKQQQNLIELSISTNFINDFRKFEINHFNGIDQDLLDIFKDQTLPLEKKGRKGNNINTLICGGIKFDEILKLLQNNLRLTSIKNFIIDFNLPPHSNDFNFGHHKYQISSEKIIDFLSLQKKLKKLCVVGRYCELYNIFYKLSDENILEQLTCLEFYGIIFHNNLSGNQSLMTGIIQCANLQELVFEDCVNLTNDIVYQLRNSRFTSLKKFTLRNCSGKNINSLSSHNSIATLIRNACGGLEEVRFGRKLKWFIRKIYDVGNIVLDEMTNCEKLKVVECCVLIEIVEDFFEVLKMCKNLVKVNVSVDYELSDNESFWKRFGSALSENRTALNELSICIGGTGGNGCENELWIEMFEWFFGSCDIHIEILKFPMCYSINENYLKIIGRYAKRVGEVKKVMLCEGVIRRKYDCTLMIEGIQCVRVCRDDVEFDDDDLVRRGSRFRNGIQ</sequence>
<dbReference type="InterPro" id="IPR001810">
    <property type="entry name" value="F-box_dom"/>
</dbReference>
<evidence type="ECO:0000259" key="1">
    <source>
        <dbReference type="Pfam" id="PF12937"/>
    </source>
</evidence>
<feature type="domain" description="F-box" evidence="1">
    <location>
        <begin position="16"/>
        <end position="56"/>
    </location>
</feature>
<name>A0A9N8ZVS7_FUNMO</name>
<dbReference type="AlphaFoldDB" id="A0A9N8ZVS7"/>
<keyword evidence="3" id="KW-1185">Reference proteome</keyword>
<dbReference type="EMBL" id="CAJVPP010000740">
    <property type="protein sequence ID" value="CAG8508450.1"/>
    <property type="molecule type" value="Genomic_DNA"/>
</dbReference>
<organism evidence="2 3">
    <name type="scientific">Funneliformis mosseae</name>
    <name type="common">Endomycorrhizal fungus</name>
    <name type="synonym">Glomus mosseae</name>
    <dbReference type="NCBI Taxonomy" id="27381"/>
    <lineage>
        <taxon>Eukaryota</taxon>
        <taxon>Fungi</taxon>
        <taxon>Fungi incertae sedis</taxon>
        <taxon>Mucoromycota</taxon>
        <taxon>Glomeromycotina</taxon>
        <taxon>Glomeromycetes</taxon>
        <taxon>Glomerales</taxon>
        <taxon>Glomeraceae</taxon>
        <taxon>Funneliformis</taxon>
    </lineage>
</organism>
<dbReference type="CDD" id="cd09917">
    <property type="entry name" value="F-box_SF"/>
    <property type="match status" value="1"/>
</dbReference>